<reference evidence="3 4" key="1">
    <citation type="journal article" date="2011" name="J. Bacteriol.">
        <title>Draft genome sequence of Sporolactobacillus inulinus strain CASD, an efficient D-lactic acid-producing bacterium with high-concentration lactate tolerance capability.</title>
        <authorList>
            <person name="Yu B."/>
            <person name="Su F."/>
            <person name="Wang L."/>
            <person name="Xu K."/>
            <person name="Zhao B."/>
            <person name="Xu P."/>
        </authorList>
    </citation>
    <scope>NUCLEOTIDE SEQUENCE [LARGE SCALE GENOMIC DNA]</scope>
    <source>
        <strain evidence="3 4">CASD</strain>
    </source>
</reference>
<accession>A0A0U1QS18</accession>
<name>A0A0U1QS18_9BACL</name>
<protein>
    <recommendedName>
        <fullName evidence="2">Protein CR006 P-loop domain-containing protein</fullName>
    </recommendedName>
</protein>
<dbReference type="Pfam" id="PF13166">
    <property type="entry name" value="AAA_13"/>
    <property type="match status" value="1"/>
</dbReference>
<dbReference type="InterPro" id="IPR026866">
    <property type="entry name" value="CR006_AAA"/>
</dbReference>
<dbReference type="EMBL" id="AFVQ02000023">
    <property type="protein sequence ID" value="KLI03599.1"/>
    <property type="molecule type" value="Genomic_DNA"/>
</dbReference>
<dbReference type="STRING" id="1069536.SINU_01900"/>
<comment type="caution">
    <text evidence="3">The sequence shown here is derived from an EMBL/GenBank/DDBJ whole genome shotgun (WGS) entry which is preliminary data.</text>
</comment>
<dbReference type="Gene3D" id="3.40.50.300">
    <property type="entry name" value="P-loop containing nucleotide triphosphate hydrolases"/>
    <property type="match status" value="1"/>
</dbReference>
<dbReference type="Proteomes" id="UP000035553">
    <property type="component" value="Unassembled WGS sequence"/>
</dbReference>
<dbReference type="SUPFAM" id="SSF52540">
    <property type="entry name" value="P-loop containing nucleoside triphosphate hydrolases"/>
    <property type="match status" value="1"/>
</dbReference>
<proteinExistence type="predicted"/>
<feature type="coiled-coil region" evidence="1">
    <location>
        <begin position="102"/>
        <end position="136"/>
    </location>
</feature>
<dbReference type="InterPro" id="IPR027417">
    <property type="entry name" value="P-loop_NTPase"/>
</dbReference>
<evidence type="ECO:0000256" key="1">
    <source>
        <dbReference type="SAM" id="Coils"/>
    </source>
</evidence>
<organism evidence="3 4">
    <name type="scientific">Sporolactobacillus inulinus CASD</name>
    <dbReference type="NCBI Taxonomy" id="1069536"/>
    <lineage>
        <taxon>Bacteria</taxon>
        <taxon>Bacillati</taxon>
        <taxon>Bacillota</taxon>
        <taxon>Bacilli</taxon>
        <taxon>Bacillales</taxon>
        <taxon>Sporolactobacillaceae</taxon>
        <taxon>Sporolactobacillus</taxon>
    </lineage>
</organism>
<dbReference type="RefSeq" id="WP_047034780.1">
    <property type="nucleotide sequence ID" value="NZ_AFVQ02000023.1"/>
</dbReference>
<evidence type="ECO:0000313" key="3">
    <source>
        <dbReference type="EMBL" id="KLI03599.1"/>
    </source>
</evidence>
<keyword evidence="4" id="KW-1185">Reference proteome</keyword>
<gene>
    <name evidence="3" type="ORF">SINU_01900</name>
</gene>
<dbReference type="AlphaFoldDB" id="A0A0U1QS18"/>
<evidence type="ECO:0000259" key="2">
    <source>
        <dbReference type="Pfam" id="PF13166"/>
    </source>
</evidence>
<sequence>MIEKIRIKEVASYDSTGIEVNLNKINYIYGSNGTGKTTISELLRNSVNQKFSSCNIEWKQGSPDFDLFVYNRNFVQENFSIHNDIKGIFTLGKESTEILALIDGKLKDAEKHQDRIGSLENNINQKKEQLEILKTNFTNHCWDLKQKYDENFKVAFTGLRNNREKFMEKCLSEAENNNSELYTYEELNRRVESVFKNSRVKIRSIPEIQYDGSLEEQSIFNLNYSPFIVS</sequence>
<keyword evidence="1" id="KW-0175">Coiled coil</keyword>
<feature type="domain" description="Protein CR006 P-loop" evidence="2">
    <location>
        <begin position="10"/>
        <end position="221"/>
    </location>
</feature>
<evidence type="ECO:0000313" key="4">
    <source>
        <dbReference type="Proteomes" id="UP000035553"/>
    </source>
</evidence>